<gene>
    <name evidence="1" type="ORF">NJD11_06520</name>
</gene>
<proteinExistence type="predicted"/>
<dbReference type="Proteomes" id="UP001272940">
    <property type="component" value="Unassembled WGS sequence"/>
</dbReference>
<accession>A0ABU4KNQ0</accession>
<organism evidence="1 2">
    <name type="scientific">Brevundimonas vesicularis</name>
    <name type="common">Pseudomonas vesicularis</name>
    <dbReference type="NCBI Taxonomy" id="41276"/>
    <lineage>
        <taxon>Bacteria</taxon>
        <taxon>Pseudomonadati</taxon>
        <taxon>Pseudomonadota</taxon>
        <taxon>Alphaproteobacteria</taxon>
        <taxon>Caulobacterales</taxon>
        <taxon>Caulobacteraceae</taxon>
        <taxon>Brevundimonas</taxon>
    </lineage>
</organism>
<sequence>MKPRTPGTIWSAISRAMDQVGGPPAMAAHVERKTWWAYTVSDEDAAANARTNLSFADACTLAEKGGVALAEHIALKAGGVFVPAGVIDEAALQAHVAAFSVESGEAVGEIIRRAADVDGFCERDASASLSHIKDALRPLLALYHHCVAVAGKRS</sequence>
<protein>
    <submittedName>
        <fullName evidence="1">Uncharacterized protein</fullName>
    </submittedName>
</protein>
<comment type="caution">
    <text evidence="1">The sequence shown here is derived from an EMBL/GenBank/DDBJ whole genome shotgun (WGS) entry which is preliminary data.</text>
</comment>
<reference evidence="1 2" key="1">
    <citation type="journal article" date="2023" name="FEMS Microbes">
        <title>Whole genomes of deep-sea sponge-associated bacteria exhibit high novel natural product potential.</title>
        <authorList>
            <person name="Hesketh-Best P.J."/>
            <person name="January G.G."/>
            <person name="Koch M.J."/>
            <person name="Warburton P.J."/>
            <person name="Howell K.L."/>
            <person name="Upton M."/>
        </authorList>
    </citation>
    <scope>NUCLEOTIDE SEQUENCE [LARGE SCALE GENOMIC DNA]</scope>
    <source>
        <strain evidence="1 2">PC206-O</strain>
    </source>
</reference>
<keyword evidence="2" id="KW-1185">Reference proteome</keyword>
<evidence type="ECO:0000313" key="2">
    <source>
        <dbReference type="Proteomes" id="UP001272940"/>
    </source>
</evidence>
<evidence type="ECO:0000313" key="1">
    <source>
        <dbReference type="EMBL" id="MDX2334591.1"/>
    </source>
</evidence>
<dbReference type="EMBL" id="JAMYEC010000003">
    <property type="protein sequence ID" value="MDX2334591.1"/>
    <property type="molecule type" value="Genomic_DNA"/>
</dbReference>
<name>A0ABU4KNQ0_BREVE</name>
<dbReference type="RefSeq" id="WP_319078585.1">
    <property type="nucleotide sequence ID" value="NZ_JAMYEC010000003.1"/>
</dbReference>